<dbReference type="SUPFAM" id="SSF51445">
    <property type="entry name" value="(Trans)glycosidases"/>
    <property type="match status" value="1"/>
</dbReference>
<keyword evidence="5" id="KW-1185">Reference proteome</keyword>
<dbReference type="PROSITE" id="PS51910">
    <property type="entry name" value="GH18_2"/>
    <property type="match status" value="1"/>
</dbReference>
<dbReference type="InterPro" id="IPR017853">
    <property type="entry name" value="GH"/>
</dbReference>
<dbReference type="GO" id="GO:0070492">
    <property type="term" value="F:oligosaccharide binding"/>
    <property type="evidence" value="ECO:0007669"/>
    <property type="project" value="TreeGrafter"/>
</dbReference>
<organism evidence="4 5">
    <name type="scientific">Alligator mississippiensis</name>
    <name type="common">American alligator</name>
    <dbReference type="NCBI Taxonomy" id="8496"/>
    <lineage>
        <taxon>Eukaryota</taxon>
        <taxon>Metazoa</taxon>
        <taxon>Chordata</taxon>
        <taxon>Craniata</taxon>
        <taxon>Vertebrata</taxon>
        <taxon>Euteleostomi</taxon>
        <taxon>Archelosauria</taxon>
        <taxon>Archosauria</taxon>
        <taxon>Crocodylia</taxon>
        <taxon>Alligatoridae</taxon>
        <taxon>Alligatorinae</taxon>
        <taxon>Alligator</taxon>
    </lineage>
</organism>
<comment type="similarity">
    <text evidence="1">Belongs to the glycosyl hydrolase 18 family.</text>
</comment>
<comment type="caution">
    <text evidence="4">The sequence shown here is derived from an EMBL/GenBank/DDBJ whole genome shotgun (WGS) entry which is preliminary data.</text>
</comment>
<dbReference type="GO" id="GO:0012505">
    <property type="term" value="C:endomembrane system"/>
    <property type="evidence" value="ECO:0007669"/>
    <property type="project" value="TreeGrafter"/>
</dbReference>
<dbReference type="EMBL" id="AKHW03004105">
    <property type="protein sequence ID" value="KYO31292.1"/>
    <property type="molecule type" value="Genomic_DNA"/>
</dbReference>
<protein>
    <recommendedName>
        <fullName evidence="2">Chitinase domain-containing protein 1</fullName>
    </recommendedName>
</protein>
<dbReference type="InterPro" id="IPR001223">
    <property type="entry name" value="Glyco_hydro18_cat"/>
</dbReference>
<dbReference type="Gene3D" id="1.10.8.360">
    <property type="entry name" value="3,6-anhydro-alpha-l-galactosidase"/>
    <property type="match status" value="1"/>
</dbReference>
<evidence type="ECO:0000256" key="2">
    <source>
        <dbReference type="ARBA" id="ARBA00040976"/>
    </source>
</evidence>
<reference evidence="4 5" key="1">
    <citation type="journal article" date="2012" name="Genome Biol.">
        <title>Sequencing three crocodilian genomes to illuminate the evolution of archosaurs and amniotes.</title>
        <authorList>
            <person name="St John J.A."/>
            <person name="Braun E.L."/>
            <person name="Isberg S.R."/>
            <person name="Miles L.G."/>
            <person name="Chong A.Y."/>
            <person name="Gongora J."/>
            <person name="Dalzell P."/>
            <person name="Moran C."/>
            <person name="Bed'hom B."/>
            <person name="Abzhanov A."/>
            <person name="Burgess S.C."/>
            <person name="Cooksey A.M."/>
            <person name="Castoe T.A."/>
            <person name="Crawford N.G."/>
            <person name="Densmore L.D."/>
            <person name="Drew J.C."/>
            <person name="Edwards S.V."/>
            <person name="Faircloth B.C."/>
            <person name="Fujita M.K."/>
            <person name="Greenwold M.J."/>
            <person name="Hoffmann F.G."/>
            <person name="Howard J.M."/>
            <person name="Iguchi T."/>
            <person name="Janes D.E."/>
            <person name="Khan S.Y."/>
            <person name="Kohno S."/>
            <person name="de Koning A.J."/>
            <person name="Lance S.L."/>
            <person name="McCarthy F.M."/>
            <person name="McCormack J.E."/>
            <person name="Merchant M.E."/>
            <person name="Peterson D.G."/>
            <person name="Pollock D.D."/>
            <person name="Pourmand N."/>
            <person name="Raney B.J."/>
            <person name="Roessler K.A."/>
            <person name="Sanford J.R."/>
            <person name="Sawyer R.H."/>
            <person name="Schmidt C.J."/>
            <person name="Triplett E.W."/>
            <person name="Tuberville T.D."/>
            <person name="Venegas-Anaya M."/>
            <person name="Howard J.T."/>
            <person name="Jarvis E.D."/>
            <person name="Guillette L.J.Jr."/>
            <person name="Glenn T.C."/>
            <person name="Green R.E."/>
            <person name="Ray D.A."/>
        </authorList>
    </citation>
    <scope>NUCLEOTIDE SEQUENCE [LARGE SCALE GENOMIC DNA]</scope>
    <source>
        <strain evidence="4">KSC_2009_1</strain>
    </source>
</reference>
<dbReference type="PANTHER" id="PTHR46066:SF2">
    <property type="entry name" value="CHITINASE DOMAIN-CONTAINING PROTEIN 1"/>
    <property type="match status" value="1"/>
</dbReference>
<dbReference type="GO" id="GO:0005975">
    <property type="term" value="P:carbohydrate metabolic process"/>
    <property type="evidence" value="ECO:0007669"/>
    <property type="project" value="InterPro"/>
</dbReference>
<dbReference type="STRING" id="8496.A0A151N3D7"/>
<evidence type="ECO:0000256" key="1">
    <source>
        <dbReference type="ARBA" id="ARBA00009336"/>
    </source>
</evidence>
<dbReference type="AlphaFoldDB" id="A0A151N3D7"/>
<evidence type="ECO:0000313" key="5">
    <source>
        <dbReference type="Proteomes" id="UP000050525"/>
    </source>
</evidence>
<dbReference type="Proteomes" id="UP000050525">
    <property type="component" value="Unassembled WGS sequence"/>
</dbReference>
<proteinExistence type="inferred from homology"/>
<accession>A0A151N3D7</accession>
<name>A0A151N3D7_ALLMI</name>
<dbReference type="PANTHER" id="PTHR46066">
    <property type="entry name" value="CHITINASE DOMAIN-CONTAINING PROTEIN 1 FAMILY MEMBER"/>
    <property type="match status" value="1"/>
</dbReference>
<feature type="domain" description="GH18" evidence="3">
    <location>
        <begin position="94"/>
        <end position="199"/>
    </location>
</feature>
<sequence>MADRIPADPASRLLLSQERLERKAEEKIKQWLSLTGNYTDAKKSASKALEEKTVHSDKTVQDRGLVTTDPKAKDIILEHKSYCAKKVKERHFSGDVLGYITPWNSHGYDIAKTFGNKFTSISPVWLQVKRKGKERFQFSGLHDADQGWIKDVRKNAKNIKIVPRILFDGWSYHDFESVFGSEDEIEELSQVMVQLAKVK</sequence>
<dbReference type="Gene3D" id="3.20.20.80">
    <property type="entry name" value="Glycosidases"/>
    <property type="match status" value="1"/>
</dbReference>
<evidence type="ECO:0000259" key="3">
    <source>
        <dbReference type="PROSITE" id="PS51910"/>
    </source>
</evidence>
<evidence type="ECO:0000313" key="4">
    <source>
        <dbReference type="EMBL" id="KYO31292.1"/>
    </source>
</evidence>
<gene>
    <name evidence="4" type="primary">CHID1-2</name>
    <name evidence="4" type="ORF">Y1Q_0006454</name>
</gene>